<feature type="region of interest" description="Disordered" evidence="1">
    <location>
        <begin position="1"/>
        <end position="25"/>
    </location>
</feature>
<evidence type="ECO:0000313" key="2">
    <source>
        <dbReference type="EMBL" id="MED6161034.1"/>
    </source>
</evidence>
<accession>A0ABU6UJ06</accession>
<organism evidence="2 3">
    <name type="scientific">Stylosanthes scabra</name>
    <dbReference type="NCBI Taxonomy" id="79078"/>
    <lineage>
        <taxon>Eukaryota</taxon>
        <taxon>Viridiplantae</taxon>
        <taxon>Streptophyta</taxon>
        <taxon>Embryophyta</taxon>
        <taxon>Tracheophyta</taxon>
        <taxon>Spermatophyta</taxon>
        <taxon>Magnoliopsida</taxon>
        <taxon>eudicotyledons</taxon>
        <taxon>Gunneridae</taxon>
        <taxon>Pentapetalae</taxon>
        <taxon>rosids</taxon>
        <taxon>fabids</taxon>
        <taxon>Fabales</taxon>
        <taxon>Fabaceae</taxon>
        <taxon>Papilionoideae</taxon>
        <taxon>50 kb inversion clade</taxon>
        <taxon>dalbergioids sensu lato</taxon>
        <taxon>Dalbergieae</taxon>
        <taxon>Pterocarpus clade</taxon>
        <taxon>Stylosanthes</taxon>
    </lineage>
</organism>
<feature type="compositionally biased region" description="Low complexity" evidence="1">
    <location>
        <begin position="10"/>
        <end position="20"/>
    </location>
</feature>
<name>A0ABU6UJ06_9FABA</name>
<dbReference type="Proteomes" id="UP001341840">
    <property type="component" value="Unassembled WGS sequence"/>
</dbReference>
<evidence type="ECO:0000256" key="1">
    <source>
        <dbReference type="SAM" id="MobiDB-lite"/>
    </source>
</evidence>
<comment type="caution">
    <text evidence="2">The sequence shown here is derived from an EMBL/GenBank/DDBJ whole genome shotgun (WGS) entry which is preliminary data.</text>
</comment>
<reference evidence="2 3" key="1">
    <citation type="journal article" date="2023" name="Plants (Basel)">
        <title>Bridging the Gap: Combining Genomics and Transcriptomics Approaches to Understand Stylosanthes scabra, an Orphan Legume from the Brazilian Caatinga.</title>
        <authorList>
            <person name="Ferreira-Neto J.R.C."/>
            <person name="da Silva M.D."/>
            <person name="Binneck E."/>
            <person name="de Melo N.F."/>
            <person name="da Silva R.H."/>
            <person name="de Melo A.L.T.M."/>
            <person name="Pandolfi V."/>
            <person name="Bustamante F.O."/>
            <person name="Brasileiro-Vidal A.C."/>
            <person name="Benko-Iseppon A.M."/>
        </authorList>
    </citation>
    <scope>NUCLEOTIDE SEQUENCE [LARGE SCALE GENOMIC DNA]</scope>
    <source>
        <tissue evidence="2">Leaves</tissue>
    </source>
</reference>
<sequence>MAAPVKGGRRQPPVATPTPAARRDSITSHCCPALLLAPCRASTSLLPRVVTSCHCQPSSPTIVTPAPSPNSFYWCCACVGVVA</sequence>
<keyword evidence="3" id="KW-1185">Reference proteome</keyword>
<gene>
    <name evidence="2" type="ORF">PIB30_056944</name>
</gene>
<proteinExistence type="predicted"/>
<evidence type="ECO:0000313" key="3">
    <source>
        <dbReference type="Proteomes" id="UP001341840"/>
    </source>
</evidence>
<dbReference type="EMBL" id="JASCZI010121289">
    <property type="protein sequence ID" value="MED6161034.1"/>
    <property type="molecule type" value="Genomic_DNA"/>
</dbReference>
<protein>
    <submittedName>
        <fullName evidence="2">Uncharacterized protein</fullName>
    </submittedName>
</protein>